<name>A0ABV0IYC5_9NEIS</name>
<gene>
    <name evidence="1" type="ORF">ABI908_15835</name>
</gene>
<accession>A0ABV0IYC5</accession>
<reference evidence="1 2" key="1">
    <citation type="submission" date="2024-05" db="EMBL/GenBank/DDBJ databases">
        <authorList>
            <person name="De Oliveira J.P."/>
            <person name="Noriler S.A."/>
            <person name="De Oliveira A.G."/>
            <person name="Sipoli D.S."/>
        </authorList>
    </citation>
    <scope>NUCLEOTIDE SEQUENCE [LARGE SCALE GENOMIC DNA]</scope>
    <source>
        <strain evidence="1 2">LABIM192</strain>
    </source>
</reference>
<protein>
    <submittedName>
        <fullName evidence="1">Uncharacterized protein</fullName>
    </submittedName>
</protein>
<comment type="caution">
    <text evidence="1">The sequence shown here is derived from an EMBL/GenBank/DDBJ whole genome shotgun (WGS) entry which is preliminary data.</text>
</comment>
<keyword evidence="2" id="KW-1185">Reference proteome</keyword>
<dbReference type="EMBL" id="JBDXMI010000001">
    <property type="protein sequence ID" value="MEO9385570.1"/>
    <property type="molecule type" value="Genomic_DNA"/>
</dbReference>
<sequence>MKHQPHPAPAIRSDKLTARVAAGMLAAALSPALAQAEAVQQLDTVKVEADRLPAA</sequence>
<dbReference type="RefSeq" id="WP_347935963.1">
    <property type="nucleotide sequence ID" value="NZ_CP158160.1"/>
</dbReference>
<evidence type="ECO:0000313" key="1">
    <source>
        <dbReference type="EMBL" id="MEO9385570.1"/>
    </source>
</evidence>
<organism evidence="1 2">
    <name type="scientific">Chromobacterium phragmitis</name>
    <dbReference type="NCBI Taxonomy" id="2202141"/>
    <lineage>
        <taxon>Bacteria</taxon>
        <taxon>Pseudomonadati</taxon>
        <taxon>Pseudomonadota</taxon>
        <taxon>Betaproteobacteria</taxon>
        <taxon>Neisseriales</taxon>
        <taxon>Chromobacteriaceae</taxon>
        <taxon>Chromobacterium</taxon>
    </lineage>
</organism>
<dbReference type="Proteomes" id="UP001462502">
    <property type="component" value="Unassembled WGS sequence"/>
</dbReference>
<evidence type="ECO:0000313" key="2">
    <source>
        <dbReference type="Proteomes" id="UP001462502"/>
    </source>
</evidence>
<proteinExistence type="predicted"/>